<sequence length="101" mass="10615">MTPREQTAMIRRALADAGYRVASLHLPDGTPVPRSVTVGSRSLDAHVLSEITVDEGGAAALNVLRRLVDDYLGACAVVSTQTSAPRHIRVLLPADAGGVDQ</sequence>
<evidence type="ECO:0000313" key="1">
    <source>
        <dbReference type="EMBL" id="MBB3666380.1"/>
    </source>
</evidence>
<dbReference type="EMBL" id="JACIBS010000020">
    <property type="protein sequence ID" value="MBB3666380.1"/>
    <property type="molecule type" value="Genomic_DNA"/>
</dbReference>
<reference evidence="1 2" key="1">
    <citation type="submission" date="2020-08" db="EMBL/GenBank/DDBJ databases">
        <title>Sequencing the genomes of 1000 actinobacteria strains.</title>
        <authorList>
            <person name="Klenk H.-P."/>
        </authorList>
    </citation>
    <scope>NUCLEOTIDE SEQUENCE [LARGE SCALE GENOMIC DNA]</scope>
    <source>
        <strain evidence="1 2">DSM 45267</strain>
    </source>
</reference>
<protein>
    <submittedName>
        <fullName evidence="1">Uncharacterized protein</fullName>
    </submittedName>
</protein>
<dbReference type="RefSeq" id="WP_183787546.1">
    <property type="nucleotide sequence ID" value="NZ_JACIBS010000020.1"/>
</dbReference>
<accession>A0A839XT48</accession>
<comment type="caution">
    <text evidence="1">The sequence shown here is derived from an EMBL/GenBank/DDBJ whole genome shotgun (WGS) entry which is preliminary data.</text>
</comment>
<dbReference type="Proteomes" id="UP000564573">
    <property type="component" value="Unassembled WGS sequence"/>
</dbReference>
<proteinExistence type="predicted"/>
<dbReference type="AlphaFoldDB" id="A0A839XT48"/>
<gene>
    <name evidence="1" type="ORF">FB384_005342</name>
</gene>
<keyword evidence="2" id="KW-1185">Reference proteome</keyword>
<name>A0A839XT48_9PSEU</name>
<evidence type="ECO:0000313" key="2">
    <source>
        <dbReference type="Proteomes" id="UP000564573"/>
    </source>
</evidence>
<organism evidence="1 2">
    <name type="scientific">Prauserella sediminis</name>
    <dbReference type="NCBI Taxonomy" id="577680"/>
    <lineage>
        <taxon>Bacteria</taxon>
        <taxon>Bacillati</taxon>
        <taxon>Actinomycetota</taxon>
        <taxon>Actinomycetes</taxon>
        <taxon>Pseudonocardiales</taxon>
        <taxon>Pseudonocardiaceae</taxon>
        <taxon>Prauserella</taxon>
        <taxon>Prauserella salsuginis group</taxon>
    </lineage>
</organism>